<dbReference type="PANTHER" id="PTHR43046:SF16">
    <property type="entry name" value="ADP-RIBOSE PYROPHOSPHATASE YJHB-RELATED"/>
    <property type="match status" value="1"/>
</dbReference>
<dbReference type="Proteomes" id="UP000320653">
    <property type="component" value="Unassembled WGS sequence"/>
</dbReference>
<gene>
    <name evidence="4" type="ORF">FHW37_10736</name>
</gene>
<evidence type="ECO:0000313" key="4">
    <source>
        <dbReference type="EMBL" id="TWF49670.1"/>
    </source>
</evidence>
<proteinExistence type="predicted"/>
<dbReference type="InterPro" id="IPR020084">
    <property type="entry name" value="NUDIX_hydrolase_CS"/>
</dbReference>
<evidence type="ECO:0000256" key="2">
    <source>
        <dbReference type="ARBA" id="ARBA00022801"/>
    </source>
</evidence>
<dbReference type="PROSITE" id="PS00893">
    <property type="entry name" value="NUDIX_BOX"/>
    <property type="match status" value="1"/>
</dbReference>
<dbReference type="Pfam" id="PF00293">
    <property type="entry name" value="NUDIX"/>
    <property type="match status" value="1"/>
</dbReference>
<organism evidence="4 5">
    <name type="scientific">Neorhizobium alkalisoli</name>
    <dbReference type="NCBI Taxonomy" id="528178"/>
    <lineage>
        <taxon>Bacteria</taxon>
        <taxon>Pseudomonadati</taxon>
        <taxon>Pseudomonadota</taxon>
        <taxon>Alphaproteobacteria</taxon>
        <taxon>Hyphomicrobiales</taxon>
        <taxon>Rhizobiaceae</taxon>
        <taxon>Rhizobium/Agrobacterium group</taxon>
        <taxon>Neorhizobium</taxon>
    </lineage>
</organism>
<name>A0A561QH28_9HYPH</name>
<evidence type="ECO:0000256" key="1">
    <source>
        <dbReference type="ARBA" id="ARBA00001946"/>
    </source>
</evidence>
<evidence type="ECO:0000313" key="5">
    <source>
        <dbReference type="Proteomes" id="UP000320653"/>
    </source>
</evidence>
<keyword evidence="5" id="KW-1185">Reference proteome</keyword>
<keyword evidence="2" id="KW-0378">Hydrolase</keyword>
<dbReference type="AlphaFoldDB" id="A0A561QH28"/>
<dbReference type="EMBL" id="VIWP01000007">
    <property type="protein sequence ID" value="TWF49670.1"/>
    <property type="molecule type" value="Genomic_DNA"/>
</dbReference>
<dbReference type="InterPro" id="IPR015797">
    <property type="entry name" value="NUDIX_hydrolase-like_dom_sf"/>
</dbReference>
<dbReference type="PANTHER" id="PTHR43046">
    <property type="entry name" value="GDP-MANNOSE MANNOSYL HYDROLASE"/>
    <property type="match status" value="1"/>
</dbReference>
<protein>
    <submittedName>
        <fullName evidence="4">ADP-ribose pyrophosphatase YjhB (NUDIX family)</fullName>
    </submittedName>
</protein>
<sequence>MKAPEAEHWNIVGGKIDHFEHSADAARREAEEETGLSIGHIDFLCIAEEMVEADRQHWVSLIYVTRDYSGEPQLTEPDKLSDMGWFDLDDLPQPLSIFSKTAFRHLTR</sequence>
<dbReference type="PROSITE" id="PS51462">
    <property type="entry name" value="NUDIX"/>
    <property type="match status" value="1"/>
</dbReference>
<feature type="domain" description="Nudix hydrolase" evidence="3">
    <location>
        <begin position="1"/>
        <end position="108"/>
    </location>
</feature>
<dbReference type="InterPro" id="IPR000086">
    <property type="entry name" value="NUDIX_hydrolase_dom"/>
</dbReference>
<comment type="caution">
    <text evidence="4">The sequence shown here is derived from an EMBL/GenBank/DDBJ whole genome shotgun (WGS) entry which is preliminary data.</text>
</comment>
<dbReference type="Gene3D" id="3.90.79.10">
    <property type="entry name" value="Nucleoside Triphosphate Pyrophosphohydrolase"/>
    <property type="match status" value="1"/>
</dbReference>
<comment type="cofactor">
    <cofactor evidence="1">
        <name>Mg(2+)</name>
        <dbReference type="ChEBI" id="CHEBI:18420"/>
    </cofactor>
</comment>
<dbReference type="GO" id="GO:0016787">
    <property type="term" value="F:hydrolase activity"/>
    <property type="evidence" value="ECO:0007669"/>
    <property type="project" value="UniProtKB-KW"/>
</dbReference>
<reference evidence="4 5" key="1">
    <citation type="submission" date="2019-06" db="EMBL/GenBank/DDBJ databases">
        <title>Sorghum-associated microbial communities from plants grown in Nebraska, USA.</title>
        <authorList>
            <person name="Schachtman D."/>
        </authorList>
    </citation>
    <scope>NUCLEOTIDE SEQUENCE [LARGE SCALE GENOMIC DNA]</scope>
    <source>
        <strain evidence="4 5">1225</strain>
    </source>
</reference>
<accession>A0A561QH28</accession>
<evidence type="ECO:0000259" key="3">
    <source>
        <dbReference type="PROSITE" id="PS51462"/>
    </source>
</evidence>
<dbReference type="SUPFAM" id="SSF55811">
    <property type="entry name" value="Nudix"/>
    <property type="match status" value="1"/>
</dbReference>